<dbReference type="Pfam" id="PF01381">
    <property type="entry name" value="HTH_3"/>
    <property type="match status" value="1"/>
</dbReference>
<dbReference type="RefSeq" id="WP_058211581.1">
    <property type="nucleotide sequence ID" value="NZ_LKLU01000061.1"/>
</dbReference>
<dbReference type="GO" id="GO:0003677">
    <property type="term" value="F:DNA binding"/>
    <property type="evidence" value="ECO:0007669"/>
    <property type="project" value="InterPro"/>
</dbReference>
<feature type="domain" description="HTH cro/C1-type" evidence="1">
    <location>
        <begin position="27"/>
        <end position="64"/>
    </location>
</feature>
<dbReference type="InterPro" id="IPR010982">
    <property type="entry name" value="Lambda_DNA-bd_dom_sf"/>
</dbReference>
<sequence>MENTTIFSKRLIKEIKKSGKSVNCIERELGYTRNALNNYKNGTSPSGIRLIELSNYFHVSPEYLIGKEHSRLSSSIQIFFDQLDETKKIELLRISEEWAYKNLMSNERAKNNNKESLK</sequence>
<organism evidence="2 3">
    <name type="scientific">Lactococcus lactis subsp. lactis</name>
    <name type="common">Streptococcus lactis</name>
    <dbReference type="NCBI Taxonomy" id="1360"/>
    <lineage>
        <taxon>Bacteria</taxon>
        <taxon>Bacillati</taxon>
        <taxon>Bacillota</taxon>
        <taxon>Bacilli</taxon>
        <taxon>Lactobacillales</taxon>
        <taxon>Streptococcaceae</taxon>
        <taxon>Lactococcus</taxon>
    </lineage>
</organism>
<dbReference type="InterPro" id="IPR001387">
    <property type="entry name" value="Cro/C1-type_HTH"/>
</dbReference>
<accession>A0A0V8E739</accession>
<evidence type="ECO:0000313" key="2">
    <source>
        <dbReference type="EMBL" id="KSU21622.1"/>
    </source>
</evidence>
<dbReference type="CDD" id="cd00093">
    <property type="entry name" value="HTH_XRE"/>
    <property type="match status" value="1"/>
</dbReference>
<dbReference type="AlphaFoldDB" id="A0A0V8E739"/>
<reference evidence="3" key="1">
    <citation type="submission" date="2015-10" db="EMBL/GenBank/DDBJ databases">
        <title>Draft Genome Sequences of 11 Lactococcus lactis subspecies cremoris strains.</title>
        <authorList>
            <person name="Wels M."/>
            <person name="Backus L."/>
            <person name="Boekhorst J."/>
            <person name="Dijkstra A."/>
            <person name="Beerthuizen M."/>
            <person name="Kelly W."/>
            <person name="Siezen R."/>
            <person name="Bachmann H."/>
            <person name="Van Hijum S."/>
        </authorList>
    </citation>
    <scope>NUCLEOTIDE SEQUENCE [LARGE SCALE GENOMIC DNA]</scope>
    <source>
        <strain evidence="3">M20</strain>
    </source>
</reference>
<evidence type="ECO:0000313" key="3">
    <source>
        <dbReference type="Proteomes" id="UP000053719"/>
    </source>
</evidence>
<dbReference type="SUPFAM" id="SSF47413">
    <property type="entry name" value="lambda repressor-like DNA-binding domains"/>
    <property type="match status" value="1"/>
</dbReference>
<gene>
    <name evidence="2" type="ORF">M20_0849</name>
</gene>
<dbReference type="Proteomes" id="UP000053719">
    <property type="component" value="Unassembled WGS sequence"/>
</dbReference>
<name>A0A0V8E739_LACLL</name>
<dbReference type="PATRIC" id="fig|1360.114.peg.2451"/>
<dbReference type="EMBL" id="LKLU01000061">
    <property type="protein sequence ID" value="KSU21622.1"/>
    <property type="molecule type" value="Genomic_DNA"/>
</dbReference>
<evidence type="ECO:0000259" key="1">
    <source>
        <dbReference type="PROSITE" id="PS50943"/>
    </source>
</evidence>
<proteinExistence type="predicted"/>
<comment type="caution">
    <text evidence="2">The sequence shown here is derived from an EMBL/GenBank/DDBJ whole genome shotgun (WGS) entry which is preliminary data.</text>
</comment>
<dbReference type="Gene3D" id="1.10.260.40">
    <property type="entry name" value="lambda repressor-like DNA-binding domains"/>
    <property type="match status" value="1"/>
</dbReference>
<protein>
    <submittedName>
        <fullName evidence="2">Transcription regulator</fullName>
    </submittedName>
</protein>
<dbReference type="PROSITE" id="PS50943">
    <property type="entry name" value="HTH_CROC1"/>
    <property type="match status" value="1"/>
</dbReference>